<name>A0ABS1H329_9BACL</name>
<feature type="transmembrane region" description="Helical" evidence="1">
    <location>
        <begin position="7"/>
        <end position="26"/>
    </location>
</feature>
<reference evidence="2 3" key="1">
    <citation type="submission" date="2020-12" db="EMBL/GenBank/DDBJ databases">
        <title>YIM B01967 draft genome.</title>
        <authorList>
            <person name="Yan X."/>
        </authorList>
    </citation>
    <scope>NUCLEOTIDE SEQUENCE [LARGE SCALE GENOMIC DNA]</scope>
    <source>
        <strain evidence="2 3">YIM B01967</strain>
    </source>
</reference>
<dbReference type="RefSeq" id="WP_200747839.1">
    <property type="nucleotide sequence ID" value="NZ_JAEOAH010000003.1"/>
</dbReference>
<proteinExistence type="predicted"/>
<gene>
    <name evidence="2" type="ORF">JFL43_02865</name>
</gene>
<dbReference type="EMBL" id="JAEOAH010000003">
    <property type="protein sequence ID" value="MBK3493816.1"/>
    <property type="molecule type" value="Genomic_DNA"/>
</dbReference>
<keyword evidence="1" id="KW-1133">Transmembrane helix</keyword>
<evidence type="ECO:0000313" key="3">
    <source>
        <dbReference type="Proteomes" id="UP000618943"/>
    </source>
</evidence>
<keyword evidence="1" id="KW-0472">Membrane</keyword>
<evidence type="ECO:0000313" key="2">
    <source>
        <dbReference type="EMBL" id="MBK3493816.1"/>
    </source>
</evidence>
<feature type="transmembrane region" description="Helical" evidence="1">
    <location>
        <begin position="38"/>
        <end position="58"/>
    </location>
</feature>
<keyword evidence="1" id="KW-0812">Transmembrane</keyword>
<accession>A0ABS1H329</accession>
<protein>
    <submittedName>
        <fullName evidence="2">Uncharacterized protein</fullName>
    </submittedName>
</protein>
<keyword evidence="3" id="KW-1185">Reference proteome</keyword>
<comment type="caution">
    <text evidence="2">The sequence shown here is derived from an EMBL/GenBank/DDBJ whole genome shotgun (WGS) entry which is preliminary data.</text>
</comment>
<sequence>MKLLDNNFFIFIIAFTIAIAFIKLPATSDFKSMMYSPVYLLILIPIGFVTIKSLNRIFDRVVLKFNKD</sequence>
<evidence type="ECO:0000256" key="1">
    <source>
        <dbReference type="SAM" id="Phobius"/>
    </source>
</evidence>
<dbReference type="Proteomes" id="UP000618943">
    <property type="component" value="Unassembled WGS sequence"/>
</dbReference>
<organism evidence="2 3">
    <name type="scientific">Viridibacillus soli</name>
    <dbReference type="NCBI Taxonomy" id="2798301"/>
    <lineage>
        <taxon>Bacteria</taxon>
        <taxon>Bacillati</taxon>
        <taxon>Bacillota</taxon>
        <taxon>Bacilli</taxon>
        <taxon>Bacillales</taxon>
        <taxon>Caryophanaceae</taxon>
        <taxon>Viridibacillus</taxon>
    </lineage>
</organism>